<feature type="region of interest" description="Disordered" evidence="1">
    <location>
        <begin position="1"/>
        <end position="21"/>
    </location>
</feature>
<dbReference type="Pfam" id="PF03641">
    <property type="entry name" value="Lysine_decarbox"/>
    <property type="match status" value="1"/>
</dbReference>
<dbReference type="GO" id="GO:0016799">
    <property type="term" value="F:hydrolase activity, hydrolyzing N-glycosyl compounds"/>
    <property type="evidence" value="ECO:0007669"/>
    <property type="project" value="TreeGrafter"/>
</dbReference>
<evidence type="ECO:0000256" key="1">
    <source>
        <dbReference type="SAM" id="MobiDB-lite"/>
    </source>
</evidence>
<dbReference type="NCBIfam" id="TIGR00730">
    <property type="entry name" value="Rossman fold protein, TIGR00730 family"/>
    <property type="match status" value="1"/>
</dbReference>
<dbReference type="OrthoDB" id="414463at2759"/>
<comment type="caution">
    <text evidence="2">The sequence shown here is derived from an EMBL/GenBank/DDBJ whole genome shotgun (WGS) entry which is preliminary data.</text>
</comment>
<dbReference type="InterPro" id="IPR031100">
    <property type="entry name" value="LOG_fam"/>
</dbReference>
<name>A0A9N9PZ94_9HELO</name>
<evidence type="ECO:0000313" key="3">
    <source>
        <dbReference type="Proteomes" id="UP000696280"/>
    </source>
</evidence>
<dbReference type="GO" id="GO:0009691">
    <property type="term" value="P:cytokinin biosynthetic process"/>
    <property type="evidence" value="ECO:0007669"/>
    <property type="project" value="InterPro"/>
</dbReference>
<reference evidence="2" key="1">
    <citation type="submission" date="2021-07" db="EMBL/GenBank/DDBJ databases">
        <authorList>
            <person name="Durling M."/>
        </authorList>
    </citation>
    <scope>NUCLEOTIDE SEQUENCE</scope>
</reference>
<dbReference type="GO" id="GO:0005829">
    <property type="term" value="C:cytosol"/>
    <property type="evidence" value="ECO:0007669"/>
    <property type="project" value="TreeGrafter"/>
</dbReference>
<evidence type="ECO:0008006" key="4">
    <source>
        <dbReference type="Google" id="ProtNLM"/>
    </source>
</evidence>
<evidence type="ECO:0000313" key="2">
    <source>
        <dbReference type="EMBL" id="CAG8959482.1"/>
    </source>
</evidence>
<gene>
    <name evidence="2" type="ORF">HYFRA_00001380</name>
</gene>
<sequence>MSSTTPHTNGDPTTTTTNNPTTIAVFCGASEGKDPIYMETAQALGRAMGSQNINLVYGGGTIGLMGEIARNVVATSPAGKEAVHGIIPKVLAAYERDPAKIAAGKLVKDVPEVEIYGHTSQVSDMHKRKKMMTLEVMNGGPGSGFIALPGGFGTLEELAEIITWNQLGVHDIGAVVINVGGFWEPWLAWVENAIQAGFIRESMRDIFMVANTAEEAIEMLKNYKPVEGRLNLKWDDLAPPPKEEITSTRDD</sequence>
<keyword evidence="3" id="KW-1185">Reference proteome</keyword>
<dbReference type="Proteomes" id="UP000696280">
    <property type="component" value="Unassembled WGS sequence"/>
</dbReference>
<dbReference type="PANTHER" id="PTHR31223:SF70">
    <property type="entry name" value="LOG FAMILY PROTEIN YJL055W"/>
    <property type="match status" value="1"/>
</dbReference>
<organism evidence="2 3">
    <name type="scientific">Hymenoscyphus fraxineus</name>
    <dbReference type="NCBI Taxonomy" id="746836"/>
    <lineage>
        <taxon>Eukaryota</taxon>
        <taxon>Fungi</taxon>
        <taxon>Dikarya</taxon>
        <taxon>Ascomycota</taxon>
        <taxon>Pezizomycotina</taxon>
        <taxon>Leotiomycetes</taxon>
        <taxon>Helotiales</taxon>
        <taxon>Helotiaceae</taxon>
        <taxon>Hymenoscyphus</taxon>
    </lineage>
</organism>
<dbReference type="PANTHER" id="PTHR31223">
    <property type="entry name" value="LOG FAMILY PROTEIN YJL055W"/>
    <property type="match status" value="1"/>
</dbReference>
<dbReference type="AlphaFoldDB" id="A0A9N9PZ94"/>
<dbReference type="SUPFAM" id="SSF102405">
    <property type="entry name" value="MCP/YpsA-like"/>
    <property type="match status" value="1"/>
</dbReference>
<dbReference type="InterPro" id="IPR005269">
    <property type="entry name" value="LOG"/>
</dbReference>
<protein>
    <recommendedName>
        <fullName evidence="4">Lysine decarboxylase-like protein</fullName>
    </recommendedName>
</protein>
<dbReference type="EMBL" id="CAJVRL010000092">
    <property type="protein sequence ID" value="CAG8959482.1"/>
    <property type="molecule type" value="Genomic_DNA"/>
</dbReference>
<accession>A0A9N9PZ94</accession>
<proteinExistence type="predicted"/>
<dbReference type="Gene3D" id="3.40.50.450">
    <property type="match status" value="1"/>
</dbReference>